<dbReference type="GO" id="GO:0034362">
    <property type="term" value="C:low-density lipoprotein particle"/>
    <property type="evidence" value="ECO:0007669"/>
    <property type="project" value="TreeGrafter"/>
</dbReference>
<dbReference type="EMBL" id="VFJC01000028">
    <property type="protein sequence ID" value="KAB5522716.1"/>
    <property type="molecule type" value="Genomic_DNA"/>
</dbReference>
<evidence type="ECO:0008006" key="17">
    <source>
        <dbReference type="Google" id="ProtNLM"/>
    </source>
</evidence>
<evidence type="ECO:0000256" key="2">
    <source>
        <dbReference type="ARBA" id="ARBA00008788"/>
    </source>
</evidence>
<keyword evidence="11" id="KW-1207">Sterol metabolism</keyword>
<dbReference type="GO" id="GO:0060228">
    <property type="term" value="F:phosphatidylcholine-sterol O-acyltransferase activator activity"/>
    <property type="evidence" value="ECO:0007669"/>
    <property type="project" value="TreeGrafter"/>
</dbReference>
<dbReference type="GO" id="GO:0033344">
    <property type="term" value="P:cholesterol efflux"/>
    <property type="evidence" value="ECO:0007669"/>
    <property type="project" value="TreeGrafter"/>
</dbReference>
<dbReference type="GO" id="GO:1903561">
    <property type="term" value="C:extracellular vesicle"/>
    <property type="evidence" value="ECO:0007669"/>
    <property type="project" value="TreeGrafter"/>
</dbReference>
<feature type="chain" id="PRO_5024342178" description="Apolipoprotein A-I" evidence="14">
    <location>
        <begin position="28"/>
        <end position="265"/>
    </location>
</feature>
<keyword evidence="12" id="KW-0753">Steroid metabolism</keyword>
<keyword evidence="8" id="KW-0345">HDL</keyword>
<evidence type="ECO:0000256" key="11">
    <source>
        <dbReference type="ARBA" id="ARBA00023166"/>
    </source>
</evidence>
<evidence type="ECO:0000256" key="7">
    <source>
        <dbReference type="ARBA" id="ARBA00022737"/>
    </source>
</evidence>
<evidence type="ECO:0000256" key="1">
    <source>
        <dbReference type="ARBA" id="ARBA00004613"/>
    </source>
</evidence>
<name>A0A5N5JVD5_PANHP</name>
<keyword evidence="9" id="KW-0445">Lipid transport</keyword>
<accession>A0A5N5JVD5</accession>
<protein>
    <recommendedName>
        <fullName evidence="17">Apolipoprotein A-I</fullName>
    </recommendedName>
</protein>
<keyword evidence="6 14" id="KW-0732">Signal</keyword>
<evidence type="ECO:0000313" key="16">
    <source>
        <dbReference type="Proteomes" id="UP000327468"/>
    </source>
</evidence>
<dbReference type="GO" id="GO:0042157">
    <property type="term" value="P:lipoprotein metabolic process"/>
    <property type="evidence" value="ECO:0007669"/>
    <property type="project" value="InterPro"/>
</dbReference>
<comment type="subcellular location">
    <subcellularLocation>
        <location evidence="1">Secreted</location>
    </subcellularLocation>
</comment>
<gene>
    <name evidence="15" type="ORF">PHYPO_G00162670</name>
</gene>
<sequence>MFLSFLGFNMKVVALALTLLLALGCHARTLQADALSQMEHFKSAALVYLNQVKDQASKALEHLDGTQYEQYKLKLTESLDNLQKYAESTSLKPYATQLVEGTQTMREYILKELDDLHTKVEPHRAELRHAIEKHLDEYGERLIPIIRDYMADNQKELKALSQKLQPALEDLKVKVETNFEETKTKLAPIVEAVRGKLTERLQNLKDLASPVAEEYKEHMLKAIEDVKEKVAPHTAQLQGQIEPYMETLTAKFMSIYKSVVDAIHP</sequence>
<keyword evidence="4" id="KW-0964">Secreted</keyword>
<dbReference type="GO" id="GO:0042627">
    <property type="term" value="C:chylomicron"/>
    <property type="evidence" value="ECO:0007669"/>
    <property type="project" value="TreeGrafter"/>
</dbReference>
<comment type="similarity">
    <text evidence="2">Belongs to the apolipoprotein A1/A4/E family.</text>
</comment>
<organism evidence="15 16">
    <name type="scientific">Pangasianodon hypophthalmus</name>
    <name type="common">Striped catfish</name>
    <name type="synonym">Helicophagus hypophthalmus</name>
    <dbReference type="NCBI Taxonomy" id="310915"/>
    <lineage>
        <taxon>Eukaryota</taxon>
        <taxon>Metazoa</taxon>
        <taxon>Chordata</taxon>
        <taxon>Craniata</taxon>
        <taxon>Vertebrata</taxon>
        <taxon>Euteleostomi</taxon>
        <taxon>Actinopterygii</taxon>
        <taxon>Neopterygii</taxon>
        <taxon>Teleostei</taxon>
        <taxon>Ostariophysi</taxon>
        <taxon>Siluriformes</taxon>
        <taxon>Pangasiidae</taxon>
        <taxon>Pangasianodon</taxon>
    </lineage>
</organism>
<dbReference type="Gene3D" id="1.20.5.20">
    <property type="match status" value="1"/>
</dbReference>
<comment type="caution">
    <text evidence="15">The sequence shown here is derived from an EMBL/GenBank/DDBJ whole genome shotgun (WGS) entry which is preliminary data.</text>
</comment>
<dbReference type="Pfam" id="PF01442">
    <property type="entry name" value="Apolipoprotein"/>
    <property type="match status" value="1"/>
</dbReference>
<dbReference type="AlphaFoldDB" id="A0A5N5JVD5"/>
<keyword evidence="16" id="KW-1185">Reference proteome</keyword>
<evidence type="ECO:0000256" key="10">
    <source>
        <dbReference type="ARBA" id="ARBA00023098"/>
    </source>
</evidence>
<dbReference type="GO" id="GO:0034364">
    <property type="term" value="C:high-density lipoprotein particle"/>
    <property type="evidence" value="ECO:0007669"/>
    <property type="project" value="UniProtKB-KW"/>
</dbReference>
<dbReference type="SUPFAM" id="SSF58113">
    <property type="entry name" value="Apolipoprotein A-I"/>
    <property type="match status" value="1"/>
</dbReference>
<dbReference type="GO" id="GO:0034361">
    <property type="term" value="C:very-low-density lipoprotein particle"/>
    <property type="evidence" value="ECO:0007669"/>
    <property type="project" value="TreeGrafter"/>
</dbReference>
<keyword evidence="7" id="KW-0677">Repeat</keyword>
<evidence type="ECO:0000256" key="8">
    <source>
        <dbReference type="ARBA" id="ARBA00022850"/>
    </source>
</evidence>
<dbReference type="GO" id="GO:0033700">
    <property type="term" value="P:phospholipid efflux"/>
    <property type="evidence" value="ECO:0007669"/>
    <property type="project" value="TreeGrafter"/>
</dbReference>
<dbReference type="GO" id="GO:0055090">
    <property type="term" value="P:acylglycerol homeostasis"/>
    <property type="evidence" value="ECO:0007669"/>
    <property type="project" value="TreeGrafter"/>
</dbReference>
<evidence type="ECO:0000256" key="13">
    <source>
        <dbReference type="ARBA" id="ARBA00037506"/>
    </source>
</evidence>
<evidence type="ECO:0000256" key="5">
    <source>
        <dbReference type="ARBA" id="ARBA00022548"/>
    </source>
</evidence>
<dbReference type="PANTHER" id="PTHR18976">
    <property type="entry name" value="APOLIPOPROTEIN"/>
    <property type="match status" value="1"/>
</dbReference>
<evidence type="ECO:0000256" key="14">
    <source>
        <dbReference type="SAM" id="SignalP"/>
    </source>
</evidence>
<evidence type="ECO:0000313" key="15">
    <source>
        <dbReference type="EMBL" id="KAB5522716.1"/>
    </source>
</evidence>
<proteinExistence type="inferred from homology"/>
<evidence type="ECO:0000256" key="12">
    <source>
        <dbReference type="ARBA" id="ARBA00023221"/>
    </source>
</evidence>
<evidence type="ECO:0000256" key="3">
    <source>
        <dbReference type="ARBA" id="ARBA00022448"/>
    </source>
</evidence>
<dbReference type="GO" id="GO:0008203">
    <property type="term" value="P:cholesterol metabolic process"/>
    <property type="evidence" value="ECO:0007669"/>
    <property type="project" value="UniProtKB-KW"/>
</dbReference>
<evidence type="ECO:0000256" key="4">
    <source>
        <dbReference type="ARBA" id="ARBA00022525"/>
    </source>
</evidence>
<dbReference type="InterPro" id="IPR050163">
    <property type="entry name" value="Apolipoprotein_A1/A4/E"/>
</dbReference>
<comment type="function">
    <text evidence="13">Participates in the reverse transport of cholesterol from tissues to the liver for excretion by promoting cholesterol efflux from tissues and by acting as a cofactor for the lecithin cholesterol acyltransferase (LCAT).</text>
</comment>
<keyword evidence="3" id="KW-0813">Transport</keyword>
<dbReference type="Gene3D" id="1.20.120.20">
    <property type="entry name" value="Apolipoprotein"/>
    <property type="match status" value="2"/>
</dbReference>
<dbReference type="Proteomes" id="UP000327468">
    <property type="component" value="Chromosome 27"/>
</dbReference>
<dbReference type="GO" id="GO:0005543">
    <property type="term" value="F:phospholipid binding"/>
    <property type="evidence" value="ECO:0007669"/>
    <property type="project" value="TreeGrafter"/>
</dbReference>
<keyword evidence="10" id="KW-0443">Lipid metabolism</keyword>
<reference evidence="15 16" key="1">
    <citation type="submission" date="2019-06" db="EMBL/GenBank/DDBJ databases">
        <title>A chromosome-scale genome assembly of the striped catfish, Pangasianodon hypophthalmus.</title>
        <authorList>
            <person name="Wen M."/>
            <person name="Zahm M."/>
            <person name="Roques C."/>
            <person name="Cabau C."/>
            <person name="Klopp C."/>
            <person name="Donnadieu C."/>
            <person name="Jouanno E."/>
            <person name="Avarre J.-C."/>
            <person name="Campet M."/>
            <person name="Ha T.T.T."/>
            <person name="Dugue R."/>
            <person name="Lampietro C."/>
            <person name="Louis A."/>
            <person name="Herpin A."/>
            <person name="Echchiki A."/>
            <person name="Berthelot C."/>
            <person name="Parey E."/>
            <person name="Roest-Crollius H."/>
            <person name="Braasch I."/>
            <person name="Postlethwait J."/>
            <person name="Bobe J."/>
            <person name="Montfort J."/>
            <person name="Bouchez O."/>
            <person name="Begum T."/>
            <person name="Schartl M."/>
            <person name="Guiguen Y."/>
        </authorList>
    </citation>
    <scope>NUCLEOTIDE SEQUENCE [LARGE SCALE GENOMIC DNA]</scope>
    <source>
        <strain evidence="15 16">Indonesia</strain>
        <tissue evidence="15">Blood</tissue>
    </source>
</reference>
<evidence type="ECO:0000256" key="6">
    <source>
        <dbReference type="ARBA" id="ARBA00022729"/>
    </source>
</evidence>
<feature type="signal peptide" evidence="14">
    <location>
        <begin position="1"/>
        <end position="27"/>
    </location>
</feature>
<dbReference type="GO" id="GO:0120020">
    <property type="term" value="F:cholesterol transfer activity"/>
    <property type="evidence" value="ECO:0007669"/>
    <property type="project" value="TreeGrafter"/>
</dbReference>
<dbReference type="PANTHER" id="PTHR18976:SF11">
    <property type="entry name" value="APOLIPOPROTEIN A-I"/>
    <property type="match status" value="1"/>
</dbReference>
<evidence type="ECO:0000256" key="9">
    <source>
        <dbReference type="ARBA" id="ARBA00023055"/>
    </source>
</evidence>
<dbReference type="InterPro" id="IPR000074">
    <property type="entry name" value="ApoA_E"/>
</dbReference>
<keyword evidence="5" id="KW-0153">Cholesterol metabolism</keyword>